<organism evidence="2 3">
    <name type="scientific">Perkinsus olseni</name>
    <name type="common">Perkinsus atlanticus</name>
    <dbReference type="NCBI Taxonomy" id="32597"/>
    <lineage>
        <taxon>Eukaryota</taxon>
        <taxon>Sar</taxon>
        <taxon>Alveolata</taxon>
        <taxon>Perkinsozoa</taxon>
        <taxon>Perkinsea</taxon>
        <taxon>Perkinsida</taxon>
        <taxon>Perkinsidae</taxon>
        <taxon>Perkinsus</taxon>
    </lineage>
</organism>
<evidence type="ECO:0000256" key="1">
    <source>
        <dbReference type="SAM" id="Phobius"/>
    </source>
</evidence>
<feature type="transmembrane region" description="Helical" evidence="1">
    <location>
        <begin position="82"/>
        <end position="106"/>
    </location>
</feature>
<name>A0A7J6RFZ1_PEROL</name>
<dbReference type="AlphaFoldDB" id="A0A7J6RFZ1"/>
<evidence type="ECO:0000313" key="3">
    <source>
        <dbReference type="Proteomes" id="UP000553632"/>
    </source>
</evidence>
<gene>
    <name evidence="2" type="ORF">FOZ63_007987</name>
</gene>
<dbReference type="EMBL" id="JABANO010026204">
    <property type="protein sequence ID" value="KAF4718946.1"/>
    <property type="molecule type" value="Genomic_DNA"/>
</dbReference>
<evidence type="ECO:0000313" key="2">
    <source>
        <dbReference type="EMBL" id="KAF4718946.1"/>
    </source>
</evidence>
<comment type="caution">
    <text evidence="2">The sequence shown here is derived from an EMBL/GenBank/DDBJ whole genome shotgun (WGS) entry which is preliminary data.</text>
</comment>
<proteinExistence type="predicted"/>
<accession>A0A7J6RFZ1</accession>
<keyword evidence="1" id="KW-1133">Transmembrane helix</keyword>
<protein>
    <submittedName>
        <fullName evidence="2">Uncharacterized protein</fullName>
    </submittedName>
</protein>
<keyword evidence="1" id="KW-0472">Membrane</keyword>
<feature type="transmembrane region" description="Helical" evidence="1">
    <location>
        <begin position="274"/>
        <end position="297"/>
    </location>
</feature>
<sequence length="448" mass="49762">MCSAIYRAQAISAQGLVHVLRSGVLPSYYALDMKNPVHEYVPSETSSGFLRWSRPAVRRRTPLQNLLERPKAPRGKNALRHVATVALLFGLLLVFILLYISTLLVITYHPSSVLDIAVERVAVEQVWCGTVTLERKIERCAAGTMDLRIRNRLWIDLTILSADLSPSAHFISRTNPLTGGLLQVGGTVVKAMSDDVYTLPVTLTSLGSVTPRRDDFVDQSVSSYHALDMKNPVHEYDPSDTPSGFLRWSRPAVKRPSHFQNLLERLKATRGKNALRHMAAVALLSGLLLAFILWYIWALLMITYRPSSVLEIVVEKVSMDQVWCGSVTLESKMMYCAAGTIDLRIRNRLWVALAIVTAEISPLSVCNSRNNPLSAGFLQVGGTLLKAMSDDVYTLPVSLTSLIPEDRWRPSVCNCVLRLDVDTVGGRSNDVNYGFLRVPNFTAPRLTS</sequence>
<dbReference type="Proteomes" id="UP000553632">
    <property type="component" value="Unassembled WGS sequence"/>
</dbReference>
<reference evidence="2 3" key="1">
    <citation type="submission" date="2020-04" db="EMBL/GenBank/DDBJ databases">
        <title>Perkinsus olseni comparative genomics.</title>
        <authorList>
            <person name="Bogema D.R."/>
        </authorList>
    </citation>
    <scope>NUCLEOTIDE SEQUENCE [LARGE SCALE GENOMIC DNA]</scope>
    <source>
        <strain evidence="2 3">ATCC PRA-207</strain>
    </source>
</reference>
<keyword evidence="1" id="KW-0812">Transmembrane</keyword>
<keyword evidence="3" id="KW-1185">Reference proteome</keyword>